<comment type="caution">
    <text evidence="1">The sequence shown here is derived from an EMBL/GenBank/DDBJ whole genome shotgun (WGS) entry which is preliminary data.</text>
</comment>
<keyword evidence="2" id="KW-1185">Reference proteome</keyword>
<protein>
    <submittedName>
        <fullName evidence="1">Uncharacterized protein</fullName>
    </submittedName>
</protein>
<organism evidence="1 2">
    <name type="scientific">Entomophthora muscae</name>
    <dbReference type="NCBI Taxonomy" id="34485"/>
    <lineage>
        <taxon>Eukaryota</taxon>
        <taxon>Fungi</taxon>
        <taxon>Fungi incertae sedis</taxon>
        <taxon>Zoopagomycota</taxon>
        <taxon>Entomophthoromycotina</taxon>
        <taxon>Entomophthoromycetes</taxon>
        <taxon>Entomophthorales</taxon>
        <taxon>Entomophthoraceae</taxon>
        <taxon>Entomophthora</taxon>
    </lineage>
</organism>
<gene>
    <name evidence="1" type="ORF">DSO57_1031109</name>
</gene>
<evidence type="ECO:0000313" key="1">
    <source>
        <dbReference type="EMBL" id="KAJ9056622.1"/>
    </source>
</evidence>
<sequence>MSVSPKSPTQGLDPEKYLKVHSPPSHFQQCKDDIDKFLEFWSQIPDRKNRFSDSKLPIFNNRSTSRDTANLFYLLELSFKELYLLVFKIL</sequence>
<evidence type="ECO:0000313" key="2">
    <source>
        <dbReference type="Proteomes" id="UP001165960"/>
    </source>
</evidence>
<dbReference type="Proteomes" id="UP001165960">
    <property type="component" value="Unassembled WGS sequence"/>
</dbReference>
<proteinExistence type="predicted"/>
<name>A0ACC2S2V2_9FUNG</name>
<accession>A0ACC2S2V2</accession>
<dbReference type="EMBL" id="QTSX02005900">
    <property type="protein sequence ID" value="KAJ9056622.1"/>
    <property type="molecule type" value="Genomic_DNA"/>
</dbReference>
<reference evidence="1" key="1">
    <citation type="submission" date="2022-04" db="EMBL/GenBank/DDBJ databases">
        <title>Genome of the entomopathogenic fungus Entomophthora muscae.</title>
        <authorList>
            <person name="Elya C."/>
            <person name="Lovett B.R."/>
            <person name="Lee E."/>
            <person name="Macias A.M."/>
            <person name="Hajek A.E."/>
            <person name="De Bivort B.L."/>
            <person name="Kasson M.T."/>
            <person name="De Fine Licht H.H."/>
            <person name="Stajich J.E."/>
        </authorList>
    </citation>
    <scope>NUCLEOTIDE SEQUENCE</scope>
    <source>
        <strain evidence="1">Berkeley</strain>
    </source>
</reference>